<sequence>MESTTIKTSCQKGDKTDASRTQGNSDISGCARRCSDSEVMKEKLTVYLERSYCIPKIDSLYSENAFICDLILRRRWAGPLKLQILPN</sequence>
<keyword evidence="3" id="KW-1185">Reference proteome</keyword>
<organism evidence="2 3">
    <name type="scientific">Ancylostoma ceylanicum</name>
    <dbReference type="NCBI Taxonomy" id="53326"/>
    <lineage>
        <taxon>Eukaryota</taxon>
        <taxon>Metazoa</taxon>
        <taxon>Ecdysozoa</taxon>
        <taxon>Nematoda</taxon>
        <taxon>Chromadorea</taxon>
        <taxon>Rhabditida</taxon>
        <taxon>Rhabditina</taxon>
        <taxon>Rhabditomorpha</taxon>
        <taxon>Strongyloidea</taxon>
        <taxon>Ancylostomatidae</taxon>
        <taxon>Ancylostomatinae</taxon>
        <taxon>Ancylostoma</taxon>
    </lineage>
</organism>
<proteinExistence type="predicted"/>
<feature type="compositionally biased region" description="Polar residues" evidence="1">
    <location>
        <begin position="1"/>
        <end position="11"/>
    </location>
</feature>
<accession>A0A0D6LBK0</accession>
<dbReference type="Proteomes" id="UP000054495">
    <property type="component" value="Unassembled WGS sequence"/>
</dbReference>
<feature type="region of interest" description="Disordered" evidence="1">
    <location>
        <begin position="1"/>
        <end position="26"/>
    </location>
</feature>
<dbReference type="AlphaFoldDB" id="A0A0D6LBK0"/>
<evidence type="ECO:0000313" key="3">
    <source>
        <dbReference type="Proteomes" id="UP000054495"/>
    </source>
</evidence>
<evidence type="ECO:0000313" key="2">
    <source>
        <dbReference type="EMBL" id="EPB69435.1"/>
    </source>
</evidence>
<name>A0A0D6LBK0_9BILA</name>
<reference evidence="2 3" key="1">
    <citation type="submission" date="2013-05" db="EMBL/GenBank/DDBJ databases">
        <title>Draft genome of the parasitic nematode Anyclostoma ceylanicum.</title>
        <authorList>
            <person name="Mitreva M."/>
        </authorList>
    </citation>
    <scope>NUCLEOTIDE SEQUENCE [LARGE SCALE GENOMIC DNA]</scope>
</reference>
<dbReference type="EMBL" id="KE125297">
    <property type="protein sequence ID" value="EPB69435.1"/>
    <property type="molecule type" value="Genomic_DNA"/>
</dbReference>
<protein>
    <submittedName>
        <fullName evidence="2">Uncharacterized protein</fullName>
    </submittedName>
</protein>
<evidence type="ECO:0000256" key="1">
    <source>
        <dbReference type="SAM" id="MobiDB-lite"/>
    </source>
</evidence>
<gene>
    <name evidence="2" type="ORF">ANCCEY_11473</name>
</gene>